<dbReference type="PROSITE" id="PS51257">
    <property type="entry name" value="PROKAR_LIPOPROTEIN"/>
    <property type="match status" value="1"/>
</dbReference>
<sequence>MKLQRKNRLRAVTLGAVAVSGALALTACGSDNNNDGGSKSSSSASAQAGSVKCDSAKGNLLASGSTAQQNAIGQWSKDFMAACSGVQINYKGVGSGAGIQEFLQGSTAFAGSDSPLKPEEIAQSKKVCSGGQAIDLPMVGGPIAVIYNVEGVDNLTLDAKTLAQIFASKIKKWNDPAIAKLNPGVKLPDLAIQAYHRTEDSGTTDNFTKYLKAAAPADWKFSGGKAWQAPGGQSAKGSSGVAAGVKQTNGAIGYDELSYATSGKLQMAQLATGASKPVALTTDSASKAIADAKIVGTNGDLALQLNYATKAEGAWPIVLVTNEIVCDKGNKADTLPATKAFLNYIVSEDAQAKLADQSYAPLPAEIATKVRSAISSLS</sequence>
<proteinExistence type="inferred from homology"/>
<dbReference type="SUPFAM" id="SSF53850">
    <property type="entry name" value="Periplasmic binding protein-like II"/>
    <property type="match status" value="1"/>
</dbReference>
<dbReference type="NCBIfam" id="TIGR00975">
    <property type="entry name" value="3a0107s03"/>
    <property type="match status" value="1"/>
</dbReference>
<dbReference type="GO" id="GO:0035435">
    <property type="term" value="P:phosphate ion transmembrane transport"/>
    <property type="evidence" value="ECO:0007669"/>
    <property type="project" value="InterPro"/>
</dbReference>
<feature type="domain" description="PBP" evidence="7">
    <location>
        <begin position="55"/>
        <end position="348"/>
    </location>
</feature>
<feature type="chain" id="PRO_5038784553" description="Phosphate-binding protein" evidence="6">
    <location>
        <begin position="25"/>
        <end position="378"/>
    </location>
</feature>
<feature type="binding site" evidence="5">
    <location>
        <begin position="201"/>
        <end position="203"/>
    </location>
    <ligand>
        <name>phosphate</name>
        <dbReference type="ChEBI" id="CHEBI:43474"/>
    </ligand>
</feature>
<protein>
    <recommendedName>
        <fullName evidence="4">Phosphate-binding protein</fullName>
    </recommendedName>
</protein>
<evidence type="ECO:0000256" key="4">
    <source>
        <dbReference type="PIRNR" id="PIRNR002756"/>
    </source>
</evidence>
<dbReference type="Gene3D" id="3.40.190.10">
    <property type="entry name" value="Periplasmic binding protein-like II"/>
    <property type="match status" value="2"/>
</dbReference>
<name>A0A1J4PZW1_9ACTN</name>
<dbReference type="InterPro" id="IPR005673">
    <property type="entry name" value="ABC_phos-bd_PstS"/>
</dbReference>
<evidence type="ECO:0000256" key="3">
    <source>
        <dbReference type="ARBA" id="ARBA00022592"/>
    </source>
</evidence>
<dbReference type="GO" id="GO:0042301">
    <property type="term" value="F:phosphate ion binding"/>
    <property type="evidence" value="ECO:0007669"/>
    <property type="project" value="InterPro"/>
</dbReference>
<dbReference type="RefSeq" id="WP_046422642.1">
    <property type="nucleotide sequence ID" value="NZ_LBDA02000048.1"/>
</dbReference>
<dbReference type="OrthoDB" id="9801510at2"/>
<evidence type="ECO:0000256" key="2">
    <source>
        <dbReference type="ARBA" id="ARBA00022448"/>
    </source>
</evidence>
<evidence type="ECO:0000313" key="9">
    <source>
        <dbReference type="Proteomes" id="UP000034838"/>
    </source>
</evidence>
<keyword evidence="9" id="KW-1185">Reference proteome</keyword>
<evidence type="ECO:0000259" key="7">
    <source>
        <dbReference type="Pfam" id="PF12849"/>
    </source>
</evidence>
<evidence type="ECO:0000256" key="6">
    <source>
        <dbReference type="SAM" id="SignalP"/>
    </source>
</evidence>
<keyword evidence="3 4" id="KW-0592">Phosphate transport</keyword>
<dbReference type="AlphaFoldDB" id="A0A1J4PZW1"/>
<comment type="similarity">
    <text evidence="1 4">Belongs to the PstS family.</text>
</comment>
<reference evidence="8" key="1">
    <citation type="submission" date="2016-10" db="EMBL/GenBank/DDBJ databases">
        <title>Genome sequence of Streptomyces malaysiense MUSC 136.</title>
        <authorList>
            <person name="Lee L.-H."/>
            <person name="Ser H.-L."/>
        </authorList>
    </citation>
    <scope>NUCLEOTIDE SEQUENCE [LARGE SCALE GENOMIC DNA]</scope>
    <source>
        <strain evidence="8">MUSC 136</strain>
    </source>
</reference>
<dbReference type="Pfam" id="PF12849">
    <property type="entry name" value="PBP_like_2"/>
    <property type="match status" value="1"/>
</dbReference>
<evidence type="ECO:0000256" key="5">
    <source>
        <dbReference type="PIRSR" id="PIRSR002756-1"/>
    </source>
</evidence>
<dbReference type="GO" id="GO:0043190">
    <property type="term" value="C:ATP-binding cassette (ABC) transporter complex"/>
    <property type="evidence" value="ECO:0007669"/>
    <property type="project" value="InterPro"/>
</dbReference>
<dbReference type="CDD" id="cd13565">
    <property type="entry name" value="PBP2_PstS"/>
    <property type="match status" value="1"/>
</dbReference>
<dbReference type="Proteomes" id="UP000034838">
    <property type="component" value="Unassembled WGS sequence"/>
</dbReference>
<accession>A0A1J4PZW1</accession>
<organism evidence="8 9">
    <name type="scientific">Streptomyces malaysiense</name>
    <dbReference type="NCBI Taxonomy" id="1428626"/>
    <lineage>
        <taxon>Bacteria</taxon>
        <taxon>Bacillati</taxon>
        <taxon>Actinomycetota</taxon>
        <taxon>Actinomycetes</taxon>
        <taxon>Kitasatosporales</taxon>
        <taxon>Streptomycetaceae</taxon>
        <taxon>Streptomyces</taxon>
    </lineage>
</organism>
<dbReference type="InterPro" id="IPR050962">
    <property type="entry name" value="Phosphate-bind_PstS"/>
</dbReference>
<gene>
    <name evidence="8" type="ORF">VT52_019915</name>
</gene>
<comment type="caution">
    <text evidence="8">The sequence shown here is derived from an EMBL/GenBank/DDBJ whole genome shotgun (WGS) entry which is preliminary data.</text>
</comment>
<dbReference type="PANTHER" id="PTHR42996:SF1">
    <property type="entry name" value="PHOSPHATE-BINDING PROTEIN PSTS"/>
    <property type="match status" value="1"/>
</dbReference>
<feature type="binding site" evidence="5">
    <location>
        <begin position="65"/>
        <end position="67"/>
    </location>
    <ligand>
        <name>phosphate</name>
        <dbReference type="ChEBI" id="CHEBI:43474"/>
    </ligand>
</feature>
<keyword evidence="2 4" id="KW-0813">Transport</keyword>
<dbReference type="PANTHER" id="PTHR42996">
    <property type="entry name" value="PHOSPHATE-BINDING PROTEIN PSTS"/>
    <property type="match status" value="1"/>
</dbReference>
<evidence type="ECO:0000313" key="8">
    <source>
        <dbReference type="EMBL" id="OIK25820.1"/>
    </source>
</evidence>
<dbReference type="EMBL" id="LBDA02000048">
    <property type="protein sequence ID" value="OIK25820.1"/>
    <property type="molecule type" value="Genomic_DNA"/>
</dbReference>
<feature type="signal peptide" evidence="6">
    <location>
        <begin position="1"/>
        <end position="24"/>
    </location>
</feature>
<keyword evidence="6" id="KW-0732">Signal</keyword>
<dbReference type="PIRSF" id="PIRSF002756">
    <property type="entry name" value="PstS"/>
    <property type="match status" value="1"/>
</dbReference>
<evidence type="ECO:0000256" key="1">
    <source>
        <dbReference type="ARBA" id="ARBA00008725"/>
    </source>
</evidence>
<feature type="binding site" evidence="5">
    <location>
        <position position="95"/>
    </location>
    <ligand>
        <name>phosphate</name>
        <dbReference type="ChEBI" id="CHEBI:43474"/>
    </ligand>
</feature>
<feature type="binding site" evidence="5">
    <location>
        <position position="113"/>
    </location>
    <ligand>
        <name>phosphate</name>
        <dbReference type="ChEBI" id="CHEBI:43474"/>
    </ligand>
</feature>
<dbReference type="InterPro" id="IPR024370">
    <property type="entry name" value="PBP_domain"/>
</dbReference>